<reference evidence="6 7" key="2">
    <citation type="submission" date="2019-01" db="EMBL/GenBank/DDBJ databases">
        <title>The decoding of complex shrimp genome reveals the adaptation for benthos swimmer, frequently molting mechanism and breeding impact on genome.</title>
        <authorList>
            <person name="Sun Y."/>
            <person name="Gao Y."/>
            <person name="Yu Y."/>
        </authorList>
    </citation>
    <scope>NUCLEOTIDE SEQUENCE [LARGE SCALE GENOMIC DNA]</scope>
    <source>
        <tissue evidence="6">Muscle</tissue>
    </source>
</reference>
<accession>A0A423T7F9</accession>
<gene>
    <name evidence="6" type="ORF">C7M84_009237</name>
</gene>
<evidence type="ECO:0000256" key="1">
    <source>
        <dbReference type="ARBA" id="ARBA00004141"/>
    </source>
</evidence>
<dbReference type="InterPro" id="IPR050382">
    <property type="entry name" value="MFS_Na/Anion_cotransporter"/>
</dbReference>
<dbReference type="PANTHER" id="PTHR11662:SF399">
    <property type="entry name" value="FI19708P1-RELATED"/>
    <property type="match status" value="1"/>
</dbReference>
<dbReference type="SUPFAM" id="SSF103473">
    <property type="entry name" value="MFS general substrate transporter"/>
    <property type="match status" value="1"/>
</dbReference>
<evidence type="ECO:0000256" key="5">
    <source>
        <dbReference type="SAM" id="Phobius"/>
    </source>
</evidence>
<proteinExistence type="predicted"/>
<evidence type="ECO:0000313" key="6">
    <source>
        <dbReference type="EMBL" id="ROT72385.1"/>
    </source>
</evidence>
<evidence type="ECO:0000313" key="7">
    <source>
        <dbReference type="Proteomes" id="UP000283509"/>
    </source>
</evidence>
<name>A0A423T7F9_PENVA</name>
<evidence type="ECO:0000256" key="3">
    <source>
        <dbReference type="ARBA" id="ARBA00022989"/>
    </source>
</evidence>
<feature type="transmembrane region" description="Helical" evidence="5">
    <location>
        <begin position="12"/>
        <end position="31"/>
    </location>
</feature>
<dbReference type="Gene3D" id="1.20.1250.20">
    <property type="entry name" value="MFS general substrate transporter like domains"/>
    <property type="match status" value="1"/>
</dbReference>
<keyword evidence="4 5" id="KW-0472">Membrane</keyword>
<keyword evidence="7" id="KW-1185">Reference proteome</keyword>
<comment type="caution">
    <text evidence="6">The sequence shown here is derived from an EMBL/GenBank/DDBJ whole genome shotgun (WGS) entry which is preliminary data.</text>
</comment>
<evidence type="ECO:0000256" key="4">
    <source>
        <dbReference type="ARBA" id="ARBA00023136"/>
    </source>
</evidence>
<dbReference type="GO" id="GO:0016020">
    <property type="term" value="C:membrane"/>
    <property type="evidence" value="ECO:0007669"/>
    <property type="project" value="UniProtKB-SubCell"/>
</dbReference>
<dbReference type="GO" id="GO:0022857">
    <property type="term" value="F:transmembrane transporter activity"/>
    <property type="evidence" value="ECO:0007669"/>
    <property type="project" value="TreeGrafter"/>
</dbReference>
<dbReference type="AlphaFoldDB" id="A0A423T7F9"/>
<protein>
    <submittedName>
        <fullName evidence="6">Putative sialin-like</fullName>
    </submittedName>
</protein>
<sequence>MSLGKKLTAMVPARVVLAMMTSLGVVTIYMVRINLSMGIIAMVHTVSASDEAAHHTRTVPYCLKYRQTDEKDTNNTSFTTTTETYASYNLEDKMFLTSGQRGTVLAAFFYGYFVTGLLGGRLAELYGTKLVLGGSVFLGISSLSSRP</sequence>
<dbReference type="PANTHER" id="PTHR11662">
    <property type="entry name" value="SOLUTE CARRIER FAMILY 17"/>
    <property type="match status" value="1"/>
</dbReference>
<keyword evidence="3 5" id="KW-1133">Transmembrane helix</keyword>
<evidence type="ECO:0000256" key="2">
    <source>
        <dbReference type="ARBA" id="ARBA00022692"/>
    </source>
</evidence>
<organism evidence="6 7">
    <name type="scientific">Penaeus vannamei</name>
    <name type="common">Whiteleg shrimp</name>
    <name type="synonym">Litopenaeus vannamei</name>
    <dbReference type="NCBI Taxonomy" id="6689"/>
    <lineage>
        <taxon>Eukaryota</taxon>
        <taxon>Metazoa</taxon>
        <taxon>Ecdysozoa</taxon>
        <taxon>Arthropoda</taxon>
        <taxon>Crustacea</taxon>
        <taxon>Multicrustacea</taxon>
        <taxon>Malacostraca</taxon>
        <taxon>Eumalacostraca</taxon>
        <taxon>Eucarida</taxon>
        <taxon>Decapoda</taxon>
        <taxon>Dendrobranchiata</taxon>
        <taxon>Penaeoidea</taxon>
        <taxon>Penaeidae</taxon>
        <taxon>Penaeus</taxon>
    </lineage>
</organism>
<dbReference type="OrthoDB" id="2985014at2759"/>
<keyword evidence="2 5" id="KW-0812">Transmembrane</keyword>
<reference evidence="6 7" key="1">
    <citation type="submission" date="2018-04" db="EMBL/GenBank/DDBJ databases">
        <authorList>
            <person name="Zhang X."/>
            <person name="Yuan J."/>
            <person name="Li F."/>
            <person name="Xiang J."/>
        </authorList>
    </citation>
    <scope>NUCLEOTIDE SEQUENCE [LARGE SCALE GENOMIC DNA]</scope>
    <source>
        <tissue evidence="6">Muscle</tissue>
    </source>
</reference>
<dbReference type="InterPro" id="IPR036259">
    <property type="entry name" value="MFS_trans_sf"/>
</dbReference>
<dbReference type="Proteomes" id="UP000283509">
    <property type="component" value="Unassembled WGS sequence"/>
</dbReference>
<dbReference type="STRING" id="6689.A0A423T7F9"/>
<dbReference type="EMBL" id="QCYY01002165">
    <property type="protein sequence ID" value="ROT72385.1"/>
    <property type="molecule type" value="Genomic_DNA"/>
</dbReference>
<dbReference type="GO" id="GO:0006820">
    <property type="term" value="P:monoatomic anion transport"/>
    <property type="evidence" value="ECO:0007669"/>
    <property type="project" value="TreeGrafter"/>
</dbReference>
<comment type="subcellular location">
    <subcellularLocation>
        <location evidence="1">Membrane</location>
        <topology evidence="1">Multi-pass membrane protein</topology>
    </subcellularLocation>
</comment>
<feature type="transmembrane region" description="Helical" evidence="5">
    <location>
        <begin position="102"/>
        <end position="120"/>
    </location>
</feature>